<dbReference type="PIRSF" id="PIRSF004486">
    <property type="entry name" value="MraW"/>
    <property type="match status" value="1"/>
</dbReference>
<evidence type="ECO:0000256" key="6">
    <source>
        <dbReference type="HAMAP-Rule" id="MF_01007"/>
    </source>
</evidence>
<dbReference type="AlphaFoldDB" id="A0A9D9GVC9"/>
<feature type="binding site" evidence="6">
    <location>
        <position position="100"/>
    </location>
    <ligand>
        <name>S-adenosyl-L-methionine</name>
        <dbReference type="ChEBI" id="CHEBI:59789"/>
    </ligand>
</feature>
<dbReference type="Proteomes" id="UP000823634">
    <property type="component" value="Unassembled WGS sequence"/>
</dbReference>
<evidence type="ECO:0000313" key="9">
    <source>
        <dbReference type="Proteomes" id="UP000823634"/>
    </source>
</evidence>
<dbReference type="SUPFAM" id="SSF81799">
    <property type="entry name" value="Putative methyltransferase TM0872, insert domain"/>
    <property type="match status" value="1"/>
</dbReference>
<dbReference type="InterPro" id="IPR029063">
    <property type="entry name" value="SAM-dependent_MTases_sf"/>
</dbReference>
<dbReference type="HAMAP" id="MF_01007">
    <property type="entry name" value="16SrRNA_methyltr_H"/>
    <property type="match status" value="1"/>
</dbReference>
<sequence length="309" mass="34694">MDRPHIPVLLSESVDLLNVRDGLTYVDCTLGRAGHAKEIAKRIPNGRLIVFDLDLEAIEYGKKALGGEKAHIDFVHGSFASIRQSLSALGVDKVDGIFADLGVSSPQFDDASRGFSYREDARLDMRMDQTQELDAYKLVNAYPAGEIARILKVYGEERDAYRIAKEIERRRVISPIETTFDLVECVKSAKSPKELSKKGHPAKQTFQAIRIAVNREEEALERLLEEGPGLLNPLGRMAVITFMSLDDRLVKLRFRDLCVSEGSRHLPTPEQEKPYELLTPHPITPSEEELSENRRSASAKLRGIERKAQ</sequence>
<accession>A0A9D9GVC9</accession>
<dbReference type="PANTHER" id="PTHR11265:SF0">
    <property type="entry name" value="12S RRNA N4-METHYLCYTIDINE METHYLTRANSFERASE"/>
    <property type="match status" value="1"/>
</dbReference>
<protein>
    <recommendedName>
        <fullName evidence="6">Ribosomal RNA small subunit methyltransferase H</fullName>
        <ecNumber evidence="6">2.1.1.199</ecNumber>
    </recommendedName>
    <alternativeName>
        <fullName evidence="6">16S rRNA m(4)C1402 methyltransferase</fullName>
    </alternativeName>
    <alternativeName>
        <fullName evidence="6">rRNA (cytosine-N(4)-)-methyltransferase RsmH</fullName>
    </alternativeName>
</protein>
<evidence type="ECO:0000256" key="1">
    <source>
        <dbReference type="ARBA" id="ARBA00010396"/>
    </source>
</evidence>
<keyword evidence="6" id="KW-0963">Cytoplasm</keyword>
<dbReference type="NCBIfam" id="TIGR00006">
    <property type="entry name" value="16S rRNA (cytosine(1402)-N(4))-methyltransferase RsmH"/>
    <property type="match status" value="1"/>
</dbReference>
<evidence type="ECO:0000256" key="7">
    <source>
        <dbReference type="SAM" id="MobiDB-lite"/>
    </source>
</evidence>
<comment type="function">
    <text evidence="6">Specifically methylates the N4 position of cytidine in position 1402 (C1402) of 16S rRNA.</text>
</comment>
<dbReference type="PANTHER" id="PTHR11265">
    <property type="entry name" value="S-ADENOSYL-METHYLTRANSFERASE MRAW"/>
    <property type="match status" value="1"/>
</dbReference>
<gene>
    <name evidence="6 8" type="primary">rsmH</name>
    <name evidence="8" type="ORF">IAC61_04330</name>
</gene>
<evidence type="ECO:0000256" key="2">
    <source>
        <dbReference type="ARBA" id="ARBA00022552"/>
    </source>
</evidence>
<dbReference type="EC" id="2.1.1.199" evidence="6"/>
<dbReference type="EMBL" id="JADINA010000028">
    <property type="protein sequence ID" value="MBO8426531.1"/>
    <property type="molecule type" value="Genomic_DNA"/>
</dbReference>
<feature type="region of interest" description="Disordered" evidence="7">
    <location>
        <begin position="263"/>
        <end position="309"/>
    </location>
</feature>
<comment type="similarity">
    <text evidence="1 6">Belongs to the methyltransferase superfamily. RsmH family.</text>
</comment>
<dbReference type="Gene3D" id="3.40.50.150">
    <property type="entry name" value="Vaccinia Virus protein VP39"/>
    <property type="match status" value="1"/>
</dbReference>
<dbReference type="InterPro" id="IPR023397">
    <property type="entry name" value="SAM-dep_MeTrfase_MraW_recog"/>
</dbReference>
<dbReference type="InterPro" id="IPR002903">
    <property type="entry name" value="RsmH"/>
</dbReference>
<keyword evidence="5 6" id="KW-0949">S-adenosyl-L-methionine</keyword>
<evidence type="ECO:0000256" key="4">
    <source>
        <dbReference type="ARBA" id="ARBA00022679"/>
    </source>
</evidence>
<dbReference type="Pfam" id="PF01795">
    <property type="entry name" value="Methyltransf_5"/>
    <property type="match status" value="1"/>
</dbReference>
<feature type="binding site" evidence="6">
    <location>
        <begin position="33"/>
        <end position="35"/>
    </location>
    <ligand>
        <name>S-adenosyl-L-methionine</name>
        <dbReference type="ChEBI" id="CHEBI:59789"/>
    </ligand>
</feature>
<keyword evidence="4 6" id="KW-0808">Transferase</keyword>
<feature type="binding site" evidence="6">
    <location>
        <position position="107"/>
    </location>
    <ligand>
        <name>S-adenosyl-L-methionine</name>
        <dbReference type="ChEBI" id="CHEBI:59789"/>
    </ligand>
</feature>
<dbReference type="SUPFAM" id="SSF53335">
    <property type="entry name" value="S-adenosyl-L-methionine-dependent methyltransferases"/>
    <property type="match status" value="1"/>
</dbReference>
<evidence type="ECO:0000313" key="8">
    <source>
        <dbReference type="EMBL" id="MBO8426531.1"/>
    </source>
</evidence>
<feature type="binding site" evidence="6">
    <location>
        <position position="79"/>
    </location>
    <ligand>
        <name>S-adenosyl-L-methionine</name>
        <dbReference type="ChEBI" id="CHEBI:59789"/>
    </ligand>
</feature>
<dbReference type="GO" id="GO:0070475">
    <property type="term" value="P:rRNA base methylation"/>
    <property type="evidence" value="ECO:0007669"/>
    <property type="project" value="UniProtKB-UniRule"/>
</dbReference>
<comment type="caution">
    <text evidence="8">The sequence shown here is derived from an EMBL/GenBank/DDBJ whole genome shotgun (WGS) entry which is preliminary data.</text>
</comment>
<comment type="catalytic activity">
    <reaction evidence="6">
        <text>cytidine(1402) in 16S rRNA + S-adenosyl-L-methionine = N(4)-methylcytidine(1402) in 16S rRNA + S-adenosyl-L-homocysteine + H(+)</text>
        <dbReference type="Rhea" id="RHEA:42928"/>
        <dbReference type="Rhea" id="RHEA-COMP:10286"/>
        <dbReference type="Rhea" id="RHEA-COMP:10287"/>
        <dbReference type="ChEBI" id="CHEBI:15378"/>
        <dbReference type="ChEBI" id="CHEBI:57856"/>
        <dbReference type="ChEBI" id="CHEBI:59789"/>
        <dbReference type="ChEBI" id="CHEBI:74506"/>
        <dbReference type="ChEBI" id="CHEBI:82748"/>
        <dbReference type="EC" id="2.1.1.199"/>
    </reaction>
</comment>
<comment type="subcellular location">
    <subcellularLocation>
        <location evidence="6">Cytoplasm</location>
    </subcellularLocation>
</comment>
<organism evidence="8 9">
    <name type="scientific">Candidatus Alloenteromonas pullistercoris</name>
    <dbReference type="NCBI Taxonomy" id="2840785"/>
    <lineage>
        <taxon>Bacteria</taxon>
        <taxon>Bacillati</taxon>
        <taxon>Bacillota</taxon>
        <taxon>Bacillota incertae sedis</taxon>
        <taxon>Candidatus Alloenteromonas</taxon>
    </lineage>
</organism>
<name>A0A9D9GVC9_9FIRM</name>
<keyword evidence="2 6" id="KW-0698">rRNA processing</keyword>
<dbReference type="GO" id="GO:0005737">
    <property type="term" value="C:cytoplasm"/>
    <property type="evidence" value="ECO:0007669"/>
    <property type="project" value="UniProtKB-SubCell"/>
</dbReference>
<evidence type="ECO:0000256" key="3">
    <source>
        <dbReference type="ARBA" id="ARBA00022603"/>
    </source>
</evidence>
<evidence type="ECO:0000256" key="5">
    <source>
        <dbReference type="ARBA" id="ARBA00022691"/>
    </source>
</evidence>
<reference evidence="8" key="2">
    <citation type="journal article" date="2021" name="PeerJ">
        <title>Extensive microbial diversity within the chicken gut microbiome revealed by metagenomics and culture.</title>
        <authorList>
            <person name="Gilroy R."/>
            <person name="Ravi A."/>
            <person name="Getino M."/>
            <person name="Pursley I."/>
            <person name="Horton D.L."/>
            <person name="Alikhan N.F."/>
            <person name="Baker D."/>
            <person name="Gharbi K."/>
            <person name="Hall N."/>
            <person name="Watson M."/>
            <person name="Adriaenssens E.M."/>
            <person name="Foster-Nyarko E."/>
            <person name="Jarju S."/>
            <person name="Secka A."/>
            <person name="Antonio M."/>
            <person name="Oren A."/>
            <person name="Chaudhuri R.R."/>
            <person name="La Ragione R."/>
            <person name="Hildebrand F."/>
            <person name="Pallen M.J."/>
        </authorList>
    </citation>
    <scope>NUCLEOTIDE SEQUENCE</scope>
    <source>
        <strain evidence="8">17113</strain>
    </source>
</reference>
<keyword evidence="3 6" id="KW-0489">Methyltransferase</keyword>
<proteinExistence type="inferred from homology"/>
<dbReference type="GO" id="GO:0071424">
    <property type="term" value="F:rRNA (cytosine-N4-)-methyltransferase activity"/>
    <property type="evidence" value="ECO:0007669"/>
    <property type="project" value="UniProtKB-UniRule"/>
</dbReference>
<reference evidence="8" key="1">
    <citation type="submission" date="2020-10" db="EMBL/GenBank/DDBJ databases">
        <authorList>
            <person name="Gilroy R."/>
        </authorList>
    </citation>
    <scope>NUCLEOTIDE SEQUENCE</scope>
    <source>
        <strain evidence="8">17113</strain>
    </source>
</reference>
<feature type="binding site" evidence="6">
    <location>
        <position position="52"/>
    </location>
    <ligand>
        <name>S-adenosyl-L-methionine</name>
        <dbReference type="ChEBI" id="CHEBI:59789"/>
    </ligand>
</feature>
<dbReference type="Gene3D" id="1.10.150.170">
    <property type="entry name" value="Putative methyltransferase TM0872, insert domain"/>
    <property type="match status" value="1"/>
</dbReference>